<keyword evidence="3 8" id="KW-0812">Transmembrane</keyword>
<keyword evidence="12" id="KW-1185">Reference proteome</keyword>
<dbReference type="PANTHER" id="PTHR24221">
    <property type="entry name" value="ATP-BINDING CASSETTE SUB-FAMILY B"/>
    <property type="match status" value="1"/>
</dbReference>
<dbReference type="InterPro" id="IPR039421">
    <property type="entry name" value="Type_1_exporter"/>
</dbReference>
<dbReference type="NCBIfam" id="TIGR01194">
    <property type="entry name" value="cyc_pep_trnsptr"/>
    <property type="match status" value="1"/>
</dbReference>
<dbReference type="EMBL" id="JAUSUD010000001">
    <property type="protein sequence ID" value="MDQ0229055.1"/>
    <property type="molecule type" value="Genomic_DNA"/>
</dbReference>
<name>A0ABT9ZCR5_9BACI</name>
<gene>
    <name evidence="11" type="ORF">J2S19_000305</name>
</gene>
<comment type="caution">
    <text evidence="11">The sequence shown here is derived from an EMBL/GenBank/DDBJ whole genome shotgun (WGS) entry which is preliminary data.</text>
</comment>
<evidence type="ECO:0000259" key="10">
    <source>
        <dbReference type="PROSITE" id="PS50929"/>
    </source>
</evidence>
<comment type="subcellular location">
    <subcellularLocation>
        <location evidence="1">Cell membrane</location>
        <topology evidence="1">Multi-pass membrane protein</topology>
    </subcellularLocation>
</comment>
<sequence>MNLEEFLLLDKIVGILLIVISFVSLVVIFFYLRLFRQIIKRERRFNGFHKQHVVHSVSLVCFLIIFAWSLYDLPAVLSSGSILWGDALELKLFSVLVMSMFVLISLMLSYYFVASLFQPDKHKKTIFFSIMLSMSVGFANAVILFLMNESISRVELYGAESLHHLISFFVLSVFVYIFGQRILRLILIKMTNDVVYEKRIGIIGKLLDSSYHQLEKIEKEKIYATLNNDTERIGGFVNSLVIVSTSIITVITCFAYLGFIHFYTFLLFTIMCVLFITVHQLFARSGNKIYKEVRDAQNVFFKKIDEFINGLKELFLHRGRMNGFKEDVYDVCNHYRTKRTRADHLFTNVSLLGELIIFTMMGLVVLVFPIYFSTFDSSSLRSFIFVLIFAIGPITSILNLIPDLAQMKISWDRIKEIEGRVNKLNTINIAMRESEHVDELQLVNVEFTYENENIGETFYLGPINLTLRSGEITYLTGGNGSGKTTLAKVLTGLYVPTSGKVLLNGKEIPVDQLGQYFAAIFSDYYLFENLYGIDFDEKEKEIEEYLQMFKLEHKVSVRNGRFSTTQLSTGQRKRLALMIAYLDNRPIYLLDEWAADQDPQYRAFFYENILPDLKTKGKSVIVISHDDRYFNLADQLIRLEWGKIVVDSNTVLAPN</sequence>
<dbReference type="InterPro" id="IPR005898">
    <property type="entry name" value="Cyc_pep_transpt_SyrD/YojI"/>
</dbReference>
<dbReference type="Proteomes" id="UP001234495">
    <property type="component" value="Unassembled WGS sequence"/>
</dbReference>
<feature type="transmembrane region" description="Helical" evidence="8">
    <location>
        <begin position="162"/>
        <end position="179"/>
    </location>
</feature>
<feature type="domain" description="ABC transporter" evidence="9">
    <location>
        <begin position="440"/>
        <end position="655"/>
    </location>
</feature>
<feature type="transmembrane region" description="Helical" evidence="8">
    <location>
        <begin position="53"/>
        <end position="71"/>
    </location>
</feature>
<dbReference type="Gene3D" id="3.40.50.300">
    <property type="entry name" value="P-loop containing nucleotide triphosphate hydrolases"/>
    <property type="match status" value="1"/>
</dbReference>
<dbReference type="Pfam" id="PF00005">
    <property type="entry name" value="ABC_tran"/>
    <property type="match status" value="1"/>
</dbReference>
<organism evidence="11 12">
    <name type="scientific">Metabacillus malikii</name>
    <dbReference type="NCBI Taxonomy" id="1504265"/>
    <lineage>
        <taxon>Bacteria</taxon>
        <taxon>Bacillati</taxon>
        <taxon>Bacillota</taxon>
        <taxon>Bacilli</taxon>
        <taxon>Bacillales</taxon>
        <taxon>Bacillaceae</taxon>
        <taxon>Metabacillus</taxon>
    </lineage>
</organism>
<evidence type="ECO:0000256" key="4">
    <source>
        <dbReference type="ARBA" id="ARBA00022741"/>
    </source>
</evidence>
<feature type="transmembrane region" description="Helical" evidence="8">
    <location>
        <begin position="345"/>
        <end position="371"/>
    </location>
</feature>
<feature type="transmembrane region" description="Helical" evidence="8">
    <location>
        <begin position="125"/>
        <end position="147"/>
    </location>
</feature>
<dbReference type="RefSeq" id="WP_307336121.1">
    <property type="nucleotide sequence ID" value="NZ_JAUSUD010000001.1"/>
</dbReference>
<evidence type="ECO:0000256" key="7">
    <source>
        <dbReference type="ARBA" id="ARBA00023136"/>
    </source>
</evidence>
<evidence type="ECO:0000256" key="5">
    <source>
        <dbReference type="ARBA" id="ARBA00022840"/>
    </source>
</evidence>
<proteinExistence type="predicted"/>
<dbReference type="SMART" id="SM00382">
    <property type="entry name" value="AAA"/>
    <property type="match status" value="1"/>
</dbReference>
<feature type="transmembrane region" description="Helical" evidence="8">
    <location>
        <begin position="383"/>
        <end position="401"/>
    </location>
</feature>
<keyword evidence="6 8" id="KW-1133">Transmembrane helix</keyword>
<dbReference type="PANTHER" id="PTHR24221:SF654">
    <property type="entry name" value="ATP-BINDING CASSETTE SUB-FAMILY B MEMBER 6"/>
    <property type="match status" value="1"/>
</dbReference>
<evidence type="ECO:0000256" key="2">
    <source>
        <dbReference type="ARBA" id="ARBA00022448"/>
    </source>
</evidence>
<evidence type="ECO:0000256" key="3">
    <source>
        <dbReference type="ARBA" id="ARBA00022692"/>
    </source>
</evidence>
<dbReference type="PROSITE" id="PS50893">
    <property type="entry name" value="ABC_TRANSPORTER_2"/>
    <property type="match status" value="1"/>
</dbReference>
<dbReference type="SUPFAM" id="SSF90123">
    <property type="entry name" value="ABC transporter transmembrane region"/>
    <property type="match status" value="1"/>
</dbReference>
<feature type="transmembrane region" description="Helical" evidence="8">
    <location>
        <begin position="91"/>
        <end position="113"/>
    </location>
</feature>
<evidence type="ECO:0000256" key="8">
    <source>
        <dbReference type="SAM" id="Phobius"/>
    </source>
</evidence>
<feature type="transmembrane region" description="Helical" evidence="8">
    <location>
        <begin position="236"/>
        <end position="257"/>
    </location>
</feature>
<accession>A0ABT9ZCR5</accession>
<reference evidence="11 12" key="1">
    <citation type="submission" date="2023-07" db="EMBL/GenBank/DDBJ databases">
        <title>Genomic Encyclopedia of Type Strains, Phase IV (KMG-IV): sequencing the most valuable type-strain genomes for metagenomic binning, comparative biology and taxonomic classification.</title>
        <authorList>
            <person name="Goeker M."/>
        </authorList>
    </citation>
    <scope>NUCLEOTIDE SEQUENCE [LARGE SCALE GENOMIC DNA]</scope>
    <source>
        <strain evidence="11 12">DSM 29005</strain>
    </source>
</reference>
<evidence type="ECO:0000256" key="1">
    <source>
        <dbReference type="ARBA" id="ARBA00004651"/>
    </source>
</evidence>
<dbReference type="InterPro" id="IPR036640">
    <property type="entry name" value="ABC1_TM_sf"/>
</dbReference>
<evidence type="ECO:0000259" key="9">
    <source>
        <dbReference type="PROSITE" id="PS50893"/>
    </source>
</evidence>
<feature type="domain" description="ABC transmembrane type-1" evidence="10">
    <location>
        <begin position="127"/>
        <end position="406"/>
    </location>
</feature>
<dbReference type="PROSITE" id="PS50929">
    <property type="entry name" value="ABC_TM1F"/>
    <property type="match status" value="1"/>
</dbReference>
<keyword evidence="4" id="KW-0547">Nucleotide-binding</keyword>
<feature type="transmembrane region" description="Helical" evidence="8">
    <location>
        <begin position="12"/>
        <end position="32"/>
    </location>
</feature>
<keyword evidence="2" id="KW-0813">Transport</keyword>
<dbReference type="Gene3D" id="1.20.1560.10">
    <property type="entry name" value="ABC transporter type 1, transmembrane domain"/>
    <property type="match status" value="1"/>
</dbReference>
<evidence type="ECO:0000313" key="12">
    <source>
        <dbReference type="Proteomes" id="UP001234495"/>
    </source>
</evidence>
<keyword evidence="5" id="KW-0067">ATP-binding</keyword>
<dbReference type="InterPro" id="IPR003439">
    <property type="entry name" value="ABC_transporter-like_ATP-bd"/>
</dbReference>
<feature type="transmembrane region" description="Helical" evidence="8">
    <location>
        <begin position="263"/>
        <end position="282"/>
    </location>
</feature>
<dbReference type="InterPro" id="IPR027417">
    <property type="entry name" value="P-loop_NTPase"/>
</dbReference>
<dbReference type="InterPro" id="IPR003593">
    <property type="entry name" value="AAA+_ATPase"/>
</dbReference>
<protein>
    <submittedName>
        <fullName evidence="11">Cyclic peptide transporter</fullName>
    </submittedName>
</protein>
<dbReference type="SUPFAM" id="SSF52540">
    <property type="entry name" value="P-loop containing nucleoside triphosphate hydrolases"/>
    <property type="match status" value="1"/>
</dbReference>
<dbReference type="InterPro" id="IPR011527">
    <property type="entry name" value="ABC1_TM_dom"/>
</dbReference>
<evidence type="ECO:0000313" key="11">
    <source>
        <dbReference type="EMBL" id="MDQ0229055.1"/>
    </source>
</evidence>
<keyword evidence="7 8" id="KW-0472">Membrane</keyword>
<dbReference type="CDD" id="cd03225">
    <property type="entry name" value="ABC_cobalt_CbiO_domain1"/>
    <property type="match status" value="1"/>
</dbReference>
<dbReference type="InterPro" id="IPR015856">
    <property type="entry name" value="ABC_transpr_CbiO/EcfA_su"/>
</dbReference>
<evidence type="ECO:0000256" key="6">
    <source>
        <dbReference type="ARBA" id="ARBA00022989"/>
    </source>
</evidence>